<keyword evidence="1" id="KW-0285">Flavoprotein</keyword>
<evidence type="ECO:0000256" key="1">
    <source>
        <dbReference type="ARBA" id="ARBA00022630"/>
    </source>
</evidence>
<reference evidence="4 5" key="1">
    <citation type="submission" date="2011-06" db="EMBL/GenBank/DDBJ databases">
        <title>The draft genome of Thiorhodococcus drewsii AZ1.</title>
        <authorList>
            <consortium name="US DOE Joint Genome Institute (JGI-PGF)"/>
            <person name="Lucas S."/>
            <person name="Han J."/>
            <person name="Lapidus A."/>
            <person name="Cheng J.-F."/>
            <person name="Goodwin L."/>
            <person name="Pitluck S."/>
            <person name="Peters L."/>
            <person name="Land M.L."/>
            <person name="Hauser L."/>
            <person name="Vogl K."/>
            <person name="Liu Z."/>
            <person name="Imhoff J."/>
            <person name="Thiel V."/>
            <person name="Frigaard N.-U."/>
            <person name="Bryant D.A."/>
            <person name="Woyke T.J."/>
        </authorList>
    </citation>
    <scope>NUCLEOTIDE SEQUENCE [LARGE SCALE GENOMIC DNA]</scope>
    <source>
        <strain evidence="4 5">AZ1</strain>
    </source>
</reference>
<dbReference type="Gene3D" id="1.10.45.10">
    <property type="entry name" value="Vanillyl-alcohol Oxidase, Chain A, domain 4"/>
    <property type="match status" value="1"/>
</dbReference>
<evidence type="ECO:0000256" key="2">
    <source>
        <dbReference type="ARBA" id="ARBA00022827"/>
    </source>
</evidence>
<dbReference type="NCBIfam" id="NF008439">
    <property type="entry name" value="PRK11282.1"/>
    <property type="match status" value="1"/>
</dbReference>
<dbReference type="SUPFAM" id="SSF56176">
    <property type="entry name" value="FAD-binding/transporter-associated domain-like"/>
    <property type="match status" value="1"/>
</dbReference>
<dbReference type="EMBL" id="AFWT01000009">
    <property type="protein sequence ID" value="EGV32044.1"/>
    <property type="molecule type" value="Genomic_DNA"/>
</dbReference>
<proteinExistence type="predicted"/>
<name>G2E005_9GAMM</name>
<dbReference type="RefSeq" id="WP_007040332.1">
    <property type="nucleotide sequence ID" value="NZ_AFWT01000009.1"/>
</dbReference>
<dbReference type="Proteomes" id="UP000004200">
    <property type="component" value="Unassembled WGS sequence"/>
</dbReference>
<dbReference type="AlphaFoldDB" id="G2E005"/>
<dbReference type="eggNOG" id="COG0277">
    <property type="taxonomic scope" value="Bacteria"/>
</dbReference>
<organism evidence="4 5">
    <name type="scientific">Thiorhodococcus drewsii AZ1</name>
    <dbReference type="NCBI Taxonomy" id="765913"/>
    <lineage>
        <taxon>Bacteria</taxon>
        <taxon>Pseudomonadati</taxon>
        <taxon>Pseudomonadota</taxon>
        <taxon>Gammaproteobacteria</taxon>
        <taxon>Chromatiales</taxon>
        <taxon>Chromatiaceae</taxon>
        <taxon>Thiorhodococcus</taxon>
    </lineage>
</organism>
<dbReference type="SUPFAM" id="SSF55103">
    <property type="entry name" value="FAD-linked oxidases, C-terminal domain"/>
    <property type="match status" value="1"/>
</dbReference>
<gene>
    <name evidence="4" type="ORF">ThidrDRAFT_1618</name>
</gene>
<accession>G2E005</accession>
<dbReference type="InterPro" id="IPR016171">
    <property type="entry name" value="Vanillyl_alc_oxidase_C-sub2"/>
</dbReference>
<keyword evidence="2" id="KW-0274">FAD</keyword>
<dbReference type="InterPro" id="IPR036318">
    <property type="entry name" value="FAD-bd_PCMH-like_sf"/>
</dbReference>
<keyword evidence="5" id="KW-1185">Reference proteome</keyword>
<dbReference type="PATRIC" id="fig|765913.3.peg.1641"/>
<dbReference type="GO" id="GO:0071949">
    <property type="term" value="F:FAD binding"/>
    <property type="evidence" value="ECO:0007669"/>
    <property type="project" value="InterPro"/>
</dbReference>
<dbReference type="InterPro" id="IPR016169">
    <property type="entry name" value="FAD-bd_PCMH_sub2"/>
</dbReference>
<dbReference type="PROSITE" id="PS51387">
    <property type="entry name" value="FAD_PCMH"/>
    <property type="match status" value="1"/>
</dbReference>
<dbReference type="Pfam" id="PF01565">
    <property type="entry name" value="FAD_binding_4"/>
    <property type="match status" value="1"/>
</dbReference>
<dbReference type="InterPro" id="IPR006094">
    <property type="entry name" value="Oxid_FAD_bind_N"/>
</dbReference>
<dbReference type="GO" id="GO:0003824">
    <property type="term" value="F:catalytic activity"/>
    <property type="evidence" value="ECO:0007669"/>
    <property type="project" value="InterPro"/>
</dbReference>
<protein>
    <submittedName>
        <fullName evidence="4">FAD linked oxidase domain protein</fullName>
    </submittedName>
</protein>
<evidence type="ECO:0000259" key="3">
    <source>
        <dbReference type="PROSITE" id="PS51387"/>
    </source>
</evidence>
<evidence type="ECO:0000313" key="4">
    <source>
        <dbReference type="EMBL" id="EGV32044.1"/>
    </source>
</evidence>
<feature type="domain" description="FAD-binding PCMH-type" evidence="3">
    <location>
        <begin position="1"/>
        <end position="176"/>
    </location>
</feature>
<dbReference type="OrthoDB" id="9811557at2"/>
<dbReference type="PANTHER" id="PTHR11748">
    <property type="entry name" value="D-LACTATE DEHYDROGENASE"/>
    <property type="match status" value="1"/>
</dbReference>
<dbReference type="InterPro" id="IPR016166">
    <property type="entry name" value="FAD-bd_PCMH"/>
</dbReference>
<dbReference type="STRING" id="765913.ThidrDRAFT_1618"/>
<dbReference type="PANTHER" id="PTHR11748:SF103">
    <property type="entry name" value="GLYCOLATE OXIDASE SUBUNIT GLCE"/>
    <property type="match status" value="1"/>
</dbReference>
<comment type="caution">
    <text evidence="4">The sequence shown here is derived from an EMBL/GenBank/DDBJ whole genome shotgun (WGS) entry which is preliminary data.</text>
</comment>
<dbReference type="Gene3D" id="3.30.465.10">
    <property type="match status" value="1"/>
</dbReference>
<sequence>MSRDSTTEIRERVRAAAADGAPLSIVGGGSKSFYGRTPRGEPLDLSDHVGLLNYEPKELVLTARAGTALDEIEQILAEHGQGLPFEPPRFRVGASAAVATLGGAIASGLGGPARPHAGAPRDLVLGVRALTGRGEVLRFGGEVMKNVAGYDISRLMAGAMGTLGILLDISVKVMPCPAVTHTRMLELGVEEALERMTDWAAKPLPISATVWYGGRLWVRLSGARLGVSSAAESIGGEPLDDAAAETLWRDQIRDQAHFFFAGEGPLWRLSLPSAVGPLSLAGDQLIEWSGCQRWLRSDRSADEIRRQVTAVGGHATLFRGGDRSGDVFHPLPETVMRLHRRVKLAFDPLGILNPGRLYAEF</sequence>
<evidence type="ECO:0000313" key="5">
    <source>
        <dbReference type="Proteomes" id="UP000004200"/>
    </source>
</evidence>
<dbReference type="InterPro" id="IPR016164">
    <property type="entry name" value="FAD-linked_Oxase-like_C"/>
</dbReference>